<protein>
    <submittedName>
        <fullName evidence="1">Uncharacterized protein</fullName>
    </submittedName>
</protein>
<gene>
    <name evidence="1" type="ORF">D8674_028137</name>
</gene>
<reference evidence="2" key="2">
    <citation type="submission" date="2019-10" db="EMBL/GenBank/DDBJ databases">
        <title>A de novo genome assembly of a pear dwarfing rootstock.</title>
        <authorList>
            <person name="Wang F."/>
            <person name="Wang J."/>
            <person name="Li S."/>
            <person name="Zhang Y."/>
            <person name="Fang M."/>
            <person name="Ma L."/>
            <person name="Zhao Y."/>
            <person name="Jiang S."/>
        </authorList>
    </citation>
    <scope>NUCLEOTIDE SEQUENCE [LARGE SCALE GENOMIC DNA]</scope>
</reference>
<dbReference type="EMBL" id="SMOL01000004">
    <property type="protein sequence ID" value="KAB2637603.1"/>
    <property type="molecule type" value="Genomic_DNA"/>
</dbReference>
<organism evidence="1 2">
    <name type="scientific">Pyrus ussuriensis x Pyrus communis</name>
    <dbReference type="NCBI Taxonomy" id="2448454"/>
    <lineage>
        <taxon>Eukaryota</taxon>
        <taxon>Viridiplantae</taxon>
        <taxon>Streptophyta</taxon>
        <taxon>Embryophyta</taxon>
        <taxon>Tracheophyta</taxon>
        <taxon>Spermatophyta</taxon>
        <taxon>Magnoliopsida</taxon>
        <taxon>eudicotyledons</taxon>
        <taxon>Gunneridae</taxon>
        <taxon>Pentapetalae</taxon>
        <taxon>rosids</taxon>
        <taxon>fabids</taxon>
        <taxon>Rosales</taxon>
        <taxon>Rosaceae</taxon>
        <taxon>Amygdaloideae</taxon>
        <taxon>Maleae</taxon>
        <taxon>Pyrus</taxon>
    </lineage>
</organism>
<dbReference type="Proteomes" id="UP000327157">
    <property type="component" value="Chromosome 5"/>
</dbReference>
<keyword evidence="2" id="KW-1185">Reference proteome</keyword>
<accession>A0A5N5IEV6</accession>
<dbReference type="AlphaFoldDB" id="A0A5N5IEV6"/>
<sequence length="92" mass="10290">MFPGTRTRTTNVKDRGNAEHLETGKRLLGAAAQLLWVPTGPCVKMIRCRVALVWFDLTRHGQASIVEVLCLPAQPYLTPTDPFVSFNTPPWK</sequence>
<comment type="caution">
    <text evidence="1">The sequence shown here is derived from an EMBL/GenBank/DDBJ whole genome shotgun (WGS) entry which is preliminary data.</text>
</comment>
<reference evidence="1 2" key="1">
    <citation type="submission" date="2019-09" db="EMBL/GenBank/DDBJ databases">
        <authorList>
            <person name="Ou C."/>
        </authorList>
    </citation>
    <scope>NUCLEOTIDE SEQUENCE [LARGE SCALE GENOMIC DNA]</scope>
    <source>
        <strain evidence="1">S2</strain>
        <tissue evidence="1">Leaf</tissue>
    </source>
</reference>
<evidence type="ECO:0000313" key="1">
    <source>
        <dbReference type="EMBL" id="KAB2637603.1"/>
    </source>
</evidence>
<name>A0A5N5IEV6_9ROSA</name>
<proteinExistence type="predicted"/>
<evidence type="ECO:0000313" key="2">
    <source>
        <dbReference type="Proteomes" id="UP000327157"/>
    </source>
</evidence>
<reference evidence="1 2" key="3">
    <citation type="submission" date="2019-11" db="EMBL/GenBank/DDBJ databases">
        <title>A de novo genome assembly of a pear dwarfing rootstock.</title>
        <authorList>
            <person name="Wang F."/>
            <person name="Wang J."/>
            <person name="Li S."/>
            <person name="Zhang Y."/>
            <person name="Fang M."/>
            <person name="Ma L."/>
            <person name="Zhao Y."/>
            <person name="Jiang S."/>
        </authorList>
    </citation>
    <scope>NUCLEOTIDE SEQUENCE [LARGE SCALE GENOMIC DNA]</scope>
    <source>
        <strain evidence="1">S2</strain>
        <tissue evidence="1">Leaf</tissue>
    </source>
</reference>